<keyword evidence="2" id="KW-1185">Reference proteome</keyword>
<dbReference type="EMBL" id="JBDFQZ010000011">
    <property type="protein sequence ID" value="KAK9678850.1"/>
    <property type="molecule type" value="Genomic_DNA"/>
</dbReference>
<accession>A0AAW1HRM5</accession>
<name>A0AAW1HRM5_SAPOF</name>
<sequence>MAYHGFHWWGLPLWGGKEKKRVHNISSNASSSISSSEYNSRGYGFGMSGNESVKFPLKKGVSSPRKIKKKWRSRDERKLDREEHDVVVVPNDGVCLSGSESDDSDWSIGWLEPHGPDFLSDDETDDSFAVLVPCYRNDERGQVEGPNNQLLNAIHHLTNEHFNEGKNLMDQWLSLLQHF</sequence>
<proteinExistence type="predicted"/>
<gene>
    <name evidence="1" type="ORF">RND81_11G237000</name>
</gene>
<dbReference type="AlphaFoldDB" id="A0AAW1HRM5"/>
<reference evidence="1" key="1">
    <citation type="submission" date="2024-03" db="EMBL/GenBank/DDBJ databases">
        <title>WGS assembly of Saponaria officinalis var. Norfolk2.</title>
        <authorList>
            <person name="Jenkins J."/>
            <person name="Shu S."/>
            <person name="Grimwood J."/>
            <person name="Barry K."/>
            <person name="Goodstein D."/>
            <person name="Schmutz J."/>
            <person name="Leebens-Mack J."/>
            <person name="Osbourn A."/>
        </authorList>
    </citation>
    <scope>NUCLEOTIDE SEQUENCE [LARGE SCALE GENOMIC DNA]</scope>
    <source>
        <strain evidence="1">JIC</strain>
    </source>
</reference>
<organism evidence="1 2">
    <name type="scientific">Saponaria officinalis</name>
    <name type="common">Common soapwort</name>
    <name type="synonym">Lychnis saponaria</name>
    <dbReference type="NCBI Taxonomy" id="3572"/>
    <lineage>
        <taxon>Eukaryota</taxon>
        <taxon>Viridiplantae</taxon>
        <taxon>Streptophyta</taxon>
        <taxon>Embryophyta</taxon>
        <taxon>Tracheophyta</taxon>
        <taxon>Spermatophyta</taxon>
        <taxon>Magnoliopsida</taxon>
        <taxon>eudicotyledons</taxon>
        <taxon>Gunneridae</taxon>
        <taxon>Pentapetalae</taxon>
        <taxon>Caryophyllales</taxon>
        <taxon>Caryophyllaceae</taxon>
        <taxon>Caryophylleae</taxon>
        <taxon>Saponaria</taxon>
    </lineage>
</organism>
<dbReference type="PANTHER" id="PTHR34464">
    <property type="entry name" value="OS09G0376300 PROTEIN"/>
    <property type="match status" value="1"/>
</dbReference>
<evidence type="ECO:0000313" key="2">
    <source>
        <dbReference type="Proteomes" id="UP001443914"/>
    </source>
</evidence>
<dbReference type="Proteomes" id="UP001443914">
    <property type="component" value="Unassembled WGS sequence"/>
</dbReference>
<protein>
    <submittedName>
        <fullName evidence="1">Uncharacterized protein</fullName>
    </submittedName>
</protein>
<dbReference type="PANTHER" id="PTHR34464:SF3">
    <property type="entry name" value="OS09G0376300 PROTEIN"/>
    <property type="match status" value="1"/>
</dbReference>
<comment type="caution">
    <text evidence="1">The sequence shown here is derived from an EMBL/GenBank/DDBJ whole genome shotgun (WGS) entry which is preliminary data.</text>
</comment>
<evidence type="ECO:0000313" key="1">
    <source>
        <dbReference type="EMBL" id="KAK9678850.1"/>
    </source>
</evidence>